<organism evidence="1 2">
    <name type="scientific">Ixodes persulcatus</name>
    <name type="common">Taiga tick</name>
    <dbReference type="NCBI Taxonomy" id="34615"/>
    <lineage>
        <taxon>Eukaryota</taxon>
        <taxon>Metazoa</taxon>
        <taxon>Ecdysozoa</taxon>
        <taxon>Arthropoda</taxon>
        <taxon>Chelicerata</taxon>
        <taxon>Arachnida</taxon>
        <taxon>Acari</taxon>
        <taxon>Parasitiformes</taxon>
        <taxon>Ixodida</taxon>
        <taxon>Ixodoidea</taxon>
        <taxon>Ixodidae</taxon>
        <taxon>Ixodinae</taxon>
        <taxon>Ixodes</taxon>
    </lineage>
</organism>
<evidence type="ECO:0000313" key="2">
    <source>
        <dbReference type="Proteomes" id="UP000805193"/>
    </source>
</evidence>
<feature type="non-terminal residue" evidence="1">
    <location>
        <position position="1"/>
    </location>
</feature>
<reference evidence="1 2" key="1">
    <citation type="journal article" date="2020" name="Cell">
        <title>Large-Scale Comparative Analyses of Tick Genomes Elucidate Their Genetic Diversity and Vector Capacities.</title>
        <authorList>
            <consortium name="Tick Genome and Microbiome Consortium (TIGMIC)"/>
            <person name="Jia N."/>
            <person name="Wang J."/>
            <person name="Shi W."/>
            <person name="Du L."/>
            <person name="Sun Y."/>
            <person name="Zhan W."/>
            <person name="Jiang J.F."/>
            <person name="Wang Q."/>
            <person name="Zhang B."/>
            <person name="Ji P."/>
            <person name="Bell-Sakyi L."/>
            <person name="Cui X.M."/>
            <person name="Yuan T.T."/>
            <person name="Jiang B.G."/>
            <person name="Yang W.F."/>
            <person name="Lam T.T."/>
            <person name="Chang Q.C."/>
            <person name="Ding S.J."/>
            <person name="Wang X.J."/>
            <person name="Zhu J.G."/>
            <person name="Ruan X.D."/>
            <person name="Zhao L."/>
            <person name="Wei J.T."/>
            <person name="Ye R.Z."/>
            <person name="Que T.C."/>
            <person name="Du C.H."/>
            <person name="Zhou Y.H."/>
            <person name="Cheng J.X."/>
            <person name="Dai P.F."/>
            <person name="Guo W.B."/>
            <person name="Han X.H."/>
            <person name="Huang E.J."/>
            <person name="Li L.F."/>
            <person name="Wei W."/>
            <person name="Gao Y.C."/>
            <person name="Liu J.Z."/>
            <person name="Shao H.Z."/>
            <person name="Wang X."/>
            <person name="Wang C.C."/>
            <person name="Yang T.C."/>
            <person name="Huo Q.B."/>
            <person name="Li W."/>
            <person name="Chen H.Y."/>
            <person name="Chen S.E."/>
            <person name="Zhou L.G."/>
            <person name="Ni X.B."/>
            <person name="Tian J.H."/>
            <person name="Sheng Y."/>
            <person name="Liu T."/>
            <person name="Pan Y.S."/>
            <person name="Xia L.Y."/>
            <person name="Li J."/>
            <person name="Zhao F."/>
            <person name="Cao W.C."/>
        </authorList>
    </citation>
    <scope>NUCLEOTIDE SEQUENCE [LARGE SCALE GENOMIC DNA]</scope>
    <source>
        <strain evidence="1">Iper-2018</strain>
    </source>
</reference>
<proteinExistence type="predicted"/>
<dbReference type="EMBL" id="JABSTQ010007270">
    <property type="protein sequence ID" value="KAG0435971.1"/>
    <property type="molecule type" value="Genomic_DNA"/>
</dbReference>
<gene>
    <name evidence="1" type="ORF">HPB47_018218</name>
</gene>
<evidence type="ECO:0000313" key="1">
    <source>
        <dbReference type="EMBL" id="KAG0435971.1"/>
    </source>
</evidence>
<name>A0AC60QNW0_IXOPE</name>
<dbReference type="Proteomes" id="UP000805193">
    <property type="component" value="Unassembled WGS sequence"/>
</dbReference>
<sequence>DVLCDLHFREQDILKYFKHEIRGEAVLTPRGRWSLKPDAGTGLDSQTVAAVGSRGAVADENARINAPAAPPRRKRIGHGFGLPPMYGVYGSSTTELI</sequence>
<protein>
    <submittedName>
        <fullName evidence="1">Uncharacterized protein</fullName>
    </submittedName>
</protein>
<comment type="caution">
    <text evidence="1">The sequence shown here is derived from an EMBL/GenBank/DDBJ whole genome shotgun (WGS) entry which is preliminary data.</text>
</comment>
<accession>A0AC60QNW0</accession>
<keyword evidence="2" id="KW-1185">Reference proteome</keyword>